<dbReference type="NCBIfam" id="NF003792">
    <property type="entry name" value="PRK05380.1"/>
    <property type="match status" value="1"/>
</dbReference>
<evidence type="ECO:0000256" key="6">
    <source>
        <dbReference type="ARBA" id="ARBA00022741"/>
    </source>
</evidence>
<keyword evidence="9" id="KW-0315">Glutamine amidotransferase</keyword>
<evidence type="ECO:0000256" key="12">
    <source>
        <dbReference type="ARBA" id="ARBA00070745"/>
    </source>
</evidence>
<dbReference type="InterPro" id="IPR004468">
    <property type="entry name" value="CTP_synthase"/>
</dbReference>
<dbReference type="Gene3D" id="3.40.50.880">
    <property type="match status" value="1"/>
</dbReference>
<dbReference type="GO" id="GO:0003883">
    <property type="term" value="F:CTP synthase activity"/>
    <property type="evidence" value="ECO:0007669"/>
    <property type="project" value="UniProtKB-EC"/>
</dbReference>
<dbReference type="AlphaFoldDB" id="A0A0G0DTV9"/>
<evidence type="ECO:0000256" key="8">
    <source>
        <dbReference type="ARBA" id="ARBA00022842"/>
    </source>
</evidence>
<evidence type="ECO:0000256" key="10">
    <source>
        <dbReference type="ARBA" id="ARBA00022975"/>
    </source>
</evidence>
<gene>
    <name evidence="19" type="ORF">US05_C0009G0011</name>
</gene>
<dbReference type="EMBL" id="LBRM01000009">
    <property type="protein sequence ID" value="KKP97994.1"/>
    <property type="molecule type" value="Genomic_DNA"/>
</dbReference>
<keyword evidence="6" id="KW-0547">Nucleotide-binding</keyword>
<dbReference type="InterPro" id="IPR017456">
    <property type="entry name" value="CTP_synthase_N"/>
</dbReference>
<keyword evidence="7" id="KW-0067">ATP-binding</keyword>
<dbReference type="GO" id="GO:0005524">
    <property type="term" value="F:ATP binding"/>
    <property type="evidence" value="ECO:0007669"/>
    <property type="project" value="UniProtKB-KW"/>
</dbReference>
<sequence length="579" mass="65082">MTPRAKAQKSFGFFILFVKSIMKKQTKYIFVVGGVISGVGKGITSSSLGLILKNRGLKLTAIKIDPYINIDAGTMNPTEHGEVFVLKDGDETDQDMGNYERFLDINLTRINYMTTGRVYKTVIEKERNLEYKGKCVEVVPHIPLEVIKRIKEAGKDAKADIVVIEIGGTIGEYQNMLFLEAARMMKLSFPKDVIFVMVSYLPTPRKVGEMKTKPTQHAVRTLNASGIQPDILIARGDVNLDKKRKEKISLFCNMPIDRVISAPDVDSIYDIPLNFEKEKLSEKLCEILDVASKKPNAKAWKKWKKFAKYAHNGENIIKIAMVGKYFETGDFILSDSYLSIIEAIKYSSYAQNKKPVLTWLNSTDYSAGTGSSLSKEVAKNLGKLKNYDGIIIPGGFGSRGVEGNLNVIKFARENKIPYFGLCYGMQMMVIEYARNVLGLKDANTKEVNPNSKNLVIDVMESQKEILKKNSYGGSMRLGEYKAILRDNTIARGAYTQKEIAERHRHRYEVNPAFIGELEAKGLIFSGRSPDGHLMEIAELPQKKHPFFLGTQFHPEFLARPLSPHPLFTAFIKACVNKKK</sequence>
<dbReference type="PANTHER" id="PTHR11550:SF0">
    <property type="entry name" value="CTP SYNTHASE-RELATED"/>
    <property type="match status" value="1"/>
</dbReference>
<dbReference type="GO" id="GO:0044210">
    <property type="term" value="P:'de novo' CTP biosynthetic process"/>
    <property type="evidence" value="ECO:0007669"/>
    <property type="project" value="UniProtKB-UniPathway"/>
</dbReference>
<evidence type="ECO:0000256" key="7">
    <source>
        <dbReference type="ARBA" id="ARBA00022840"/>
    </source>
</evidence>
<dbReference type="GO" id="GO:0097268">
    <property type="term" value="C:cytoophidium"/>
    <property type="evidence" value="ECO:0007669"/>
    <property type="project" value="UniProtKB-ARBA"/>
</dbReference>
<evidence type="ECO:0000256" key="14">
    <source>
        <dbReference type="ARBA" id="ARBA00079941"/>
    </source>
</evidence>
<dbReference type="Pfam" id="PF00117">
    <property type="entry name" value="GATase"/>
    <property type="match status" value="1"/>
</dbReference>
<dbReference type="SUPFAM" id="SSF52317">
    <property type="entry name" value="Class I glutamine amidotransferase-like"/>
    <property type="match status" value="1"/>
</dbReference>
<evidence type="ECO:0000256" key="2">
    <source>
        <dbReference type="ARBA" id="ARBA00007533"/>
    </source>
</evidence>
<dbReference type="InterPro" id="IPR027417">
    <property type="entry name" value="P-loop_NTPase"/>
</dbReference>
<dbReference type="PROSITE" id="PS51273">
    <property type="entry name" value="GATASE_TYPE_1"/>
    <property type="match status" value="1"/>
</dbReference>
<keyword evidence="16" id="KW-1133">Transmembrane helix</keyword>
<evidence type="ECO:0000256" key="15">
    <source>
        <dbReference type="ARBA" id="ARBA00083191"/>
    </source>
</evidence>
<comment type="catalytic activity">
    <reaction evidence="11">
        <text>UTP + L-glutamine + ATP + H2O = CTP + L-glutamate + ADP + phosphate + 2 H(+)</text>
        <dbReference type="Rhea" id="RHEA:26426"/>
        <dbReference type="ChEBI" id="CHEBI:15377"/>
        <dbReference type="ChEBI" id="CHEBI:15378"/>
        <dbReference type="ChEBI" id="CHEBI:29985"/>
        <dbReference type="ChEBI" id="CHEBI:30616"/>
        <dbReference type="ChEBI" id="CHEBI:37563"/>
        <dbReference type="ChEBI" id="CHEBI:43474"/>
        <dbReference type="ChEBI" id="CHEBI:46398"/>
        <dbReference type="ChEBI" id="CHEBI:58359"/>
        <dbReference type="ChEBI" id="CHEBI:456216"/>
        <dbReference type="EC" id="6.3.4.2"/>
    </reaction>
</comment>
<dbReference type="GO" id="GO:0019856">
    <property type="term" value="P:pyrimidine nucleobase biosynthetic process"/>
    <property type="evidence" value="ECO:0007669"/>
    <property type="project" value="TreeGrafter"/>
</dbReference>
<dbReference type="SUPFAM" id="SSF52540">
    <property type="entry name" value="P-loop containing nucleoside triphosphate hydrolases"/>
    <property type="match status" value="1"/>
</dbReference>
<name>A0A0G0DTV9_9BACT</name>
<dbReference type="Gene3D" id="3.40.50.300">
    <property type="entry name" value="P-loop containing nucleotide triphosphate hydrolases"/>
    <property type="match status" value="1"/>
</dbReference>
<dbReference type="GO" id="GO:0042802">
    <property type="term" value="F:identical protein binding"/>
    <property type="evidence" value="ECO:0007669"/>
    <property type="project" value="TreeGrafter"/>
</dbReference>
<proteinExistence type="inferred from homology"/>
<dbReference type="NCBIfam" id="TIGR00337">
    <property type="entry name" value="PyrG"/>
    <property type="match status" value="1"/>
</dbReference>
<evidence type="ECO:0000256" key="11">
    <source>
        <dbReference type="ARBA" id="ARBA00047781"/>
    </source>
</evidence>
<evidence type="ECO:0000256" key="3">
    <source>
        <dbReference type="ARBA" id="ARBA00012291"/>
    </source>
</evidence>
<keyword evidence="10" id="KW-0665">Pyrimidine biosynthesis</keyword>
<feature type="transmembrane region" description="Helical" evidence="16">
    <location>
        <begin position="28"/>
        <end position="52"/>
    </location>
</feature>
<dbReference type="InterPro" id="IPR029062">
    <property type="entry name" value="Class_I_gatase-like"/>
</dbReference>
<keyword evidence="16" id="KW-0472">Membrane</keyword>
<dbReference type="InterPro" id="IPR033828">
    <property type="entry name" value="GATase1_CTP_Synthase"/>
</dbReference>
<protein>
    <recommendedName>
        <fullName evidence="12">CTP synthase</fullName>
        <ecNumber evidence="3">6.3.4.2</ecNumber>
    </recommendedName>
    <alternativeName>
        <fullName evidence="14">Cytidine 5'-triphosphate synthase</fullName>
    </alternativeName>
    <alternativeName>
        <fullName evidence="15">Cytidine triphosphate synthetase</fullName>
    </alternativeName>
    <alternativeName>
        <fullName evidence="13">UTP--ammonia ligase</fullName>
    </alternativeName>
</protein>
<evidence type="ECO:0000256" key="5">
    <source>
        <dbReference type="ARBA" id="ARBA00022723"/>
    </source>
</evidence>
<comment type="similarity">
    <text evidence="2">Belongs to the CTP synthase family.</text>
</comment>
<evidence type="ECO:0000256" key="16">
    <source>
        <dbReference type="SAM" id="Phobius"/>
    </source>
</evidence>
<dbReference type="Pfam" id="PF06418">
    <property type="entry name" value="CTP_synth_N"/>
    <property type="match status" value="1"/>
</dbReference>
<keyword evidence="4" id="KW-0436">Ligase</keyword>
<organism evidence="19 20">
    <name type="scientific">Candidatus Nomurabacteria bacterium GW2011_GWA1_36_15</name>
    <dbReference type="NCBI Taxonomy" id="1618728"/>
    <lineage>
        <taxon>Bacteria</taxon>
        <taxon>Candidatus Nomuraibacteriota</taxon>
    </lineage>
</organism>
<evidence type="ECO:0000313" key="20">
    <source>
        <dbReference type="Proteomes" id="UP000034606"/>
    </source>
</evidence>
<comment type="caution">
    <text evidence="19">The sequence shown here is derived from an EMBL/GenBank/DDBJ whole genome shotgun (WGS) entry which is preliminary data.</text>
</comment>
<dbReference type="PANTHER" id="PTHR11550">
    <property type="entry name" value="CTP SYNTHASE"/>
    <property type="match status" value="1"/>
</dbReference>
<keyword evidence="5" id="KW-0479">Metal-binding</keyword>
<evidence type="ECO:0000256" key="13">
    <source>
        <dbReference type="ARBA" id="ARBA00075170"/>
    </source>
</evidence>
<keyword evidence="8" id="KW-0460">Magnesium</keyword>
<dbReference type="UniPathway" id="UPA00159">
    <property type="reaction ID" value="UER00277"/>
</dbReference>
<dbReference type="FunFam" id="3.40.50.300:FF:000009">
    <property type="entry name" value="CTP synthase"/>
    <property type="match status" value="1"/>
</dbReference>
<evidence type="ECO:0000259" key="18">
    <source>
        <dbReference type="Pfam" id="PF06418"/>
    </source>
</evidence>
<dbReference type="Proteomes" id="UP000034606">
    <property type="component" value="Unassembled WGS sequence"/>
</dbReference>
<accession>A0A0G0DTV9</accession>
<evidence type="ECO:0000256" key="9">
    <source>
        <dbReference type="ARBA" id="ARBA00022962"/>
    </source>
</evidence>
<evidence type="ECO:0000256" key="4">
    <source>
        <dbReference type="ARBA" id="ARBA00022598"/>
    </source>
</evidence>
<evidence type="ECO:0000256" key="1">
    <source>
        <dbReference type="ARBA" id="ARBA00005171"/>
    </source>
</evidence>
<dbReference type="CDD" id="cd01746">
    <property type="entry name" value="GATase1_CTP_Synthase"/>
    <property type="match status" value="1"/>
</dbReference>
<dbReference type="GO" id="GO:0046872">
    <property type="term" value="F:metal ion binding"/>
    <property type="evidence" value="ECO:0007669"/>
    <property type="project" value="UniProtKB-KW"/>
</dbReference>
<comment type="pathway">
    <text evidence="1">Pyrimidine metabolism; CTP biosynthesis via de novo pathway; CTP from UDP: step 2/2.</text>
</comment>
<dbReference type="FunFam" id="3.40.50.880:FF:000002">
    <property type="entry name" value="CTP synthase"/>
    <property type="match status" value="1"/>
</dbReference>
<evidence type="ECO:0000313" key="19">
    <source>
        <dbReference type="EMBL" id="KKP97994.1"/>
    </source>
</evidence>
<reference evidence="19 20" key="1">
    <citation type="journal article" date="2015" name="Nature">
        <title>rRNA introns, odd ribosomes, and small enigmatic genomes across a large radiation of phyla.</title>
        <authorList>
            <person name="Brown C.T."/>
            <person name="Hug L.A."/>
            <person name="Thomas B.C."/>
            <person name="Sharon I."/>
            <person name="Castelle C.J."/>
            <person name="Singh A."/>
            <person name="Wilkins M.J."/>
            <person name="Williams K.H."/>
            <person name="Banfield J.F."/>
        </authorList>
    </citation>
    <scope>NUCLEOTIDE SEQUENCE [LARGE SCALE GENOMIC DNA]</scope>
</reference>
<keyword evidence="16" id="KW-0812">Transmembrane</keyword>
<dbReference type="InterPro" id="IPR017926">
    <property type="entry name" value="GATASE"/>
</dbReference>
<feature type="domain" description="CTP synthase N-terminal" evidence="18">
    <location>
        <begin position="27"/>
        <end position="289"/>
    </location>
</feature>
<dbReference type="PATRIC" id="fig|1618728.3.peg.355"/>
<dbReference type="EC" id="6.3.4.2" evidence="3"/>
<evidence type="ECO:0000259" key="17">
    <source>
        <dbReference type="Pfam" id="PF00117"/>
    </source>
</evidence>
<feature type="domain" description="Glutamine amidotransferase" evidence="17">
    <location>
        <begin position="333"/>
        <end position="572"/>
    </location>
</feature>